<sequence>MNTNTTVGNDRLTIIGTALAAPTTTPDHIAEFPVRDVWTGREYLVRIDADDLGVFVSAGARIEVRGEAGWTIPGRSWRGEASRTLLQAQDVAAGELLLAA</sequence>
<evidence type="ECO:0000313" key="1">
    <source>
        <dbReference type="EMBL" id="KTR08954.1"/>
    </source>
</evidence>
<reference evidence="1 2" key="1">
    <citation type="journal article" date="2016" name="Front. Microbiol.">
        <title>Genomic Resource of Rice Seed Associated Bacteria.</title>
        <authorList>
            <person name="Midha S."/>
            <person name="Bansal K."/>
            <person name="Sharma S."/>
            <person name="Kumar N."/>
            <person name="Patil P.P."/>
            <person name="Chaudhry V."/>
            <person name="Patil P.B."/>
        </authorList>
    </citation>
    <scope>NUCLEOTIDE SEQUENCE [LARGE SCALE GENOMIC DNA]</scope>
    <source>
        <strain evidence="1 2">NS184</strain>
    </source>
</reference>
<proteinExistence type="predicted"/>
<dbReference type="PATRIC" id="fig|33881.3.peg.1142"/>
<protein>
    <submittedName>
        <fullName evidence="1">Uncharacterized protein</fullName>
    </submittedName>
</protein>
<dbReference type="AlphaFoldDB" id="A0A175RZ25"/>
<name>A0A175RZ25_9MICO</name>
<accession>A0A175RZ25</accession>
<dbReference type="EMBL" id="LDQC01000024">
    <property type="protein sequence ID" value="KTR08954.1"/>
    <property type="molecule type" value="Genomic_DNA"/>
</dbReference>
<dbReference type="OrthoDB" id="5019921at2"/>
<comment type="caution">
    <text evidence="1">The sequence shown here is derived from an EMBL/GenBank/DDBJ whole genome shotgun (WGS) entry which is preliminary data.</text>
</comment>
<dbReference type="Proteomes" id="UP000078252">
    <property type="component" value="Unassembled WGS sequence"/>
</dbReference>
<dbReference type="RefSeq" id="WP_058724913.1">
    <property type="nucleotide sequence ID" value="NZ_LDQC01000024.1"/>
</dbReference>
<gene>
    <name evidence="1" type="ORF">NS184_04355</name>
</gene>
<organism evidence="1 2">
    <name type="scientific">Curtobacterium luteum</name>
    <dbReference type="NCBI Taxonomy" id="33881"/>
    <lineage>
        <taxon>Bacteria</taxon>
        <taxon>Bacillati</taxon>
        <taxon>Actinomycetota</taxon>
        <taxon>Actinomycetes</taxon>
        <taxon>Micrococcales</taxon>
        <taxon>Microbacteriaceae</taxon>
        <taxon>Curtobacterium</taxon>
    </lineage>
</organism>
<evidence type="ECO:0000313" key="2">
    <source>
        <dbReference type="Proteomes" id="UP000078252"/>
    </source>
</evidence>